<feature type="signal peptide" evidence="9">
    <location>
        <begin position="1"/>
        <end position="25"/>
    </location>
</feature>
<dbReference type="PROSITE" id="PS00616">
    <property type="entry name" value="HIS_ACID_PHOSPHAT_1"/>
    <property type="match status" value="1"/>
</dbReference>
<feature type="transmembrane region" description="Helical" evidence="8">
    <location>
        <begin position="382"/>
        <end position="406"/>
    </location>
</feature>
<dbReference type="InterPro" id="IPR050645">
    <property type="entry name" value="Histidine_acid_phosphatase"/>
</dbReference>
<feature type="chain" id="PRO_5042945721" description="acid phosphatase" evidence="9">
    <location>
        <begin position="26"/>
        <end position="424"/>
    </location>
</feature>
<evidence type="ECO:0000256" key="7">
    <source>
        <dbReference type="ARBA" id="ARBA00023180"/>
    </source>
</evidence>
<name>A0AAN9VDR7_9ORTH</name>
<dbReference type="InterPro" id="IPR029033">
    <property type="entry name" value="His_PPase_superfam"/>
</dbReference>
<evidence type="ECO:0000256" key="3">
    <source>
        <dbReference type="ARBA" id="ARBA00012646"/>
    </source>
</evidence>
<dbReference type="PANTHER" id="PTHR11567">
    <property type="entry name" value="ACID PHOSPHATASE-RELATED"/>
    <property type="match status" value="1"/>
</dbReference>
<evidence type="ECO:0000256" key="6">
    <source>
        <dbReference type="ARBA" id="ARBA00023157"/>
    </source>
</evidence>
<organism evidence="10 11">
    <name type="scientific">Gryllus longicercus</name>
    <dbReference type="NCBI Taxonomy" id="2509291"/>
    <lineage>
        <taxon>Eukaryota</taxon>
        <taxon>Metazoa</taxon>
        <taxon>Ecdysozoa</taxon>
        <taxon>Arthropoda</taxon>
        <taxon>Hexapoda</taxon>
        <taxon>Insecta</taxon>
        <taxon>Pterygota</taxon>
        <taxon>Neoptera</taxon>
        <taxon>Polyneoptera</taxon>
        <taxon>Orthoptera</taxon>
        <taxon>Ensifera</taxon>
        <taxon>Gryllidea</taxon>
        <taxon>Grylloidea</taxon>
        <taxon>Gryllidae</taxon>
        <taxon>Gryllinae</taxon>
        <taxon>Gryllus</taxon>
    </lineage>
</organism>
<comment type="caution">
    <text evidence="10">The sequence shown here is derived from an EMBL/GenBank/DDBJ whole genome shotgun (WGS) entry which is preliminary data.</text>
</comment>
<dbReference type="CDD" id="cd07061">
    <property type="entry name" value="HP_HAP_like"/>
    <property type="match status" value="1"/>
</dbReference>
<sequence length="424" mass="48625">MTFLLPALLLKILFIYSILIDGASCENESGTLVLVNVVYRHGDRTPVSPYPTDPYRNVSFWPVGWGQLTNRGKEQHFELGKWLRERYDHFLPEEYSRDDIYIRSTDVDRTLMSAESNLAGLYPPTGSQRWNPTLSWQPIPIHTTPEIDDMILAGKKLCPRYNKALEAVMNSVEMKELNRKNKQLYEYLSKHSGAEIHDLVSLEYLYDTLHVEDLYNLTLPEWTQSVFPEKMAGLAAYSFTFQAFTPLLQRLKSGPLLKELISNMEKAIYEGSGIGKKMYMYSAHDSTVANLLMTLGVFDAHSPPYTAMILMELWKNADEEYNVVISYRNSSADPSVLTLTGCRKVCPYEKFIALTKTRVPGNWEEECSVEVVYEFRLNSLSIIALALSGLLAVLLTSSILFSILYWRKKKSASYYYHHVHTEEQ</sequence>
<reference evidence="10 11" key="1">
    <citation type="submission" date="2024-03" db="EMBL/GenBank/DDBJ databases">
        <title>The genome assembly and annotation of the cricket Gryllus longicercus Weissman &amp; Gray.</title>
        <authorList>
            <person name="Szrajer S."/>
            <person name="Gray D."/>
            <person name="Ylla G."/>
        </authorList>
    </citation>
    <scope>NUCLEOTIDE SEQUENCE [LARGE SCALE GENOMIC DNA]</scope>
    <source>
        <strain evidence="10">DAG 2021-001</strain>
        <tissue evidence="10">Whole body minus gut</tissue>
    </source>
</reference>
<evidence type="ECO:0000256" key="4">
    <source>
        <dbReference type="ARBA" id="ARBA00022729"/>
    </source>
</evidence>
<dbReference type="EMBL" id="JAZDUA010000334">
    <property type="protein sequence ID" value="KAK7794415.1"/>
    <property type="molecule type" value="Genomic_DNA"/>
</dbReference>
<dbReference type="Gene3D" id="3.40.50.1240">
    <property type="entry name" value="Phosphoglycerate mutase-like"/>
    <property type="match status" value="1"/>
</dbReference>
<evidence type="ECO:0000256" key="8">
    <source>
        <dbReference type="SAM" id="Phobius"/>
    </source>
</evidence>
<keyword evidence="6" id="KW-1015">Disulfide bond</keyword>
<evidence type="ECO:0000256" key="5">
    <source>
        <dbReference type="ARBA" id="ARBA00022801"/>
    </source>
</evidence>
<keyword evidence="5" id="KW-0378">Hydrolase</keyword>
<keyword evidence="8" id="KW-1133">Transmembrane helix</keyword>
<evidence type="ECO:0000313" key="10">
    <source>
        <dbReference type="EMBL" id="KAK7794415.1"/>
    </source>
</evidence>
<accession>A0AAN9VDR7</accession>
<keyword evidence="11" id="KW-1185">Reference proteome</keyword>
<evidence type="ECO:0000256" key="9">
    <source>
        <dbReference type="SAM" id="SignalP"/>
    </source>
</evidence>
<proteinExistence type="inferred from homology"/>
<dbReference type="AlphaFoldDB" id="A0AAN9VDR7"/>
<dbReference type="PROSITE" id="PS00778">
    <property type="entry name" value="HIS_ACID_PHOSPHAT_2"/>
    <property type="match status" value="1"/>
</dbReference>
<keyword evidence="7" id="KW-0325">Glycoprotein</keyword>
<keyword evidence="8" id="KW-0812">Transmembrane</keyword>
<comment type="catalytic activity">
    <reaction evidence="1">
        <text>a phosphate monoester + H2O = an alcohol + phosphate</text>
        <dbReference type="Rhea" id="RHEA:15017"/>
        <dbReference type="ChEBI" id="CHEBI:15377"/>
        <dbReference type="ChEBI" id="CHEBI:30879"/>
        <dbReference type="ChEBI" id="CHEBI:43474"/>
        <dbReference type="ChEBI" id="CHEBI:67140"/>
        <dbReference type="EC" id="3.1.3.2"/>
    </reaction>
</comment>
<gene>
    <name evidence="10" type="ORF">R5R35_010392</name>
</gene>
<dbReference type="InterPro" id="IPR000560">
    <property type="entry name" value="His_Pase_clade-2"/>
</dbReference>
<dbReference type="InterPro" id="IPR033379">
    <property type="entry name" value="Acid_Pase_AS"/>
</dbReference>
<dbReference type="Proteomes" id="UP001378592">
    <property type="component" value="Unassembled WGS sequence"/>
</dbReference>
<dbReference type="EC" id="3.1.3.2" evidence="3"/>
<keyword evidence="4 9" id="KW-0732">Signal</keyword>
<evidence type="ECO:0000313" key="11">
    <source>
        <dbReference type="Proteomes" id="UP001378592"/>
    </source>
</evidence>
<dbReference type="Pfam" id="PF00328">
    <property type="entry name" value="His_Phos_2"/>
    <property type="match status" value="1"/>
</dbReference>
<dbReference type="PANTHER" id="PTHR11567:SF211">
    <property type="entry name" value="PROSTATIC ACID PHOSPHATASE"/>
    <property type="match status" value="1"/>
</dbReference>
<evidence type="ECO:0000256" key="2">
    <source>
        <dbReference type="ARBA" id="ARBA00005375"/>
    </source>
</evidence>
<protein>
    <recommendedName>
        <fullName evidence="3">acid phosphatase</fullName>
        <ecNumber evidence="3">3.1.3.2</ecNumber>
    </recommendedName>
</protein>
<dbReference type="SUPFAM" id="SSF53254">
    <property type="entry name" value="Phosphoglycerate mutase-like"/>
    <property type="match status" value="1"/>
</dbReference>
<dbReference type="GO" id="GO:0003993">
    <property type="term" value="F:acid phosphatase activity"/>
    <property type="evidence" value="ECO:0007669"/>
    <property type="project" value="UniProtKB-EC"/>
</dbReference>
<comment type="similarity">
    <text evidence="2">Belongs to the histidine acid phosphatase family.</text>
</comment>
<evidence type="ECO:0000256" key="1">
    <source>
        <dbReference type="ARBA" id="ARBA00000032"/>
    </source>
</evidence>
<keyword evidence="8" id="KW-0472">Membrane</keyword>